<reference evidence="1 2" key="1">
    <citation type="submission" date="2013-01" db="EMBL/GenBank/DDBJ databases">
        <authorList>
            <person name="Harkins D.M."/>
            <person name="Durkin A.S."/>
            <person name="Brinkac L.M."/>
            <person name="Haft D.H."/>
            <person name="Selengut J.D."/>
            <person name="Sanka R."/>
            <person name="DePew J."/>
            <person name="Purushe J."/>
            <person name="Picardeau M."/>
            <person name="Werts C."/>
            <person name="Goarant C."/>
            <person name="Vinetz J.M."/>
            <person name="Sutton G.G."/>
            <person name="Nierman W.C."/>
            <person name="Fouts D.E."/>
        </authorList>
    </citation>
    <scope>NUCLEOTIDE SEQUENCE [LARGE SCALE GENOMIC DNA]</scope>
    <source>
        <strain evidence="1 2">Verdun HP</strain>
    </source>
</reference>
<comment type="caution">
    <text evidence="1">The sequence shown here is derived from an EMBL/GenBank/DDBJ whole genome shotgun (WGS) entry which is preliminary data.</text>
</comment>
<dbReference type="SUPFAM" id="SSF82693">
    <property type="entry name" value="Multidrug efflux transporter AcrB pore domain, PN1, PN2, PC1 and PC2 subdomains"/>
    <property type="match status" value="1"/>
</dbReference>
<dbReference type="GO" id="GO:0042910">
    <property type="term" value="F:xenobiotic transmembrane transporter activity"/>
    <property type="evidence" value="ECO:0007669"/>
    <property type="project" value="TreeGrafter"/>
</dbReference>
<dbReference type="Gene3D" id="1.20.1640.10">
    <property type="entry name" value="Multidrug efflux transporter AcrB transmembrane domain"/>
    <property type="match status" value="1"/>
</dbReference>
<dbReference type="PANTHER" id="PTHR32063:SF0">
    <property type="entry name" value="SWARMING MOTILITY PROTEIN SWRC"/>
    <property type="match status" value="1"/>
</dbReference>
<name>M6RHN8_LEPIR</name>
<evidence type="ECO:0000313" key="2">
    <source>
        <dbReference type="Proteomes" id="UP000012092"/>
    </source>
</evidence>
<dbReference type="Proteomes" id="UP000012092">
    <property type="component" value="Unassembled WGS sequence"/>
</dbReference>
<evidence type="ECO:0000313" key="1">
    <source>
        <dbReference type="EMBL" id="EMO04109.1"/>
    </source>
</evidence>
<dbReference type="InterPro" id="IPR001036">
    <property type="entry name" value="Acrflvin-R"/>
</dbReference>
<protein>
    <submittedName>
        <fullName evidence="1">RND transporter, Hydrophobe/Amphiphile Efflux-1 (HAE1)/Heavy Metal Efflux (HME) family, permease protein</fullName>
    </submittedName>
</protein>
<dbReference type="GO" id="GO:0005886">
    <property type="term" value="C:plasma membrane"/>
    <property type="evidence" value="ECO:0007669"/>
    <property type="project" value="TreeGrafter"/>
</dbReference>
<dbReference type="EMBL" id="AHNZ02000714">
    <property type="protein sequence ID" value="EMO04109.1"/>
    <property type="molecule type" value="Genomic_DNA"/>
</dbReference>
<gene>
    <name evidence="1" type="ORF">LEP1GSC116_0797</name>
</gene>
<accession>M6RHN8</accession>
<proteinExistence type="predicted"/>
<organism evidence="1 2">
    <name type="scientific">Leptospira interrogans serovar Icterohaemorrhagiae str. Verdun HP</name>
    <dbReference type="NCBI Taxonomy" id="1049910"/>
    <lineage>
        <taxon>Bacteria</taxon>
        <taxon>Pseudomonadati</taxon>
        <taxon>Spirochaetota</taxon>
        <taxon>Spirochaetia</taxon>
        <taxon>Leptospirales</taxon>
        <taxon>Leptospiraceae</taxon>
        <taxon>Leptospira</taxon>
    </lineage>
</organism>
<sequence>MIIGAVLLFGVISAFMLNYSLFPVVKNPALSIVVDYPGTDAETVENTITIPLENQVSTIGGISEIRSTSEKGNHSSAWILKTIQT</sequence>
<dbReference type="AlphaFoldDB" id="M6RHN8"/>
<dbReference type="Pfam" id="PF00873">
    <property type="entry name" value="ACR_tran"/>
    <property type="match status" value="1"/>
</dbReference>
<dbReference type="PANTHER" id="PTHR32063">
    <property type="match status" value="1"/>
</dbReference>
<dbReference type="Gene3D" id="3.30.70.1430">
    <property type="entry name" value="Multidrug efflux transporter AcrB pore domain"/>
    <property type="match status" value="1"/>
</dbReference>